<feature type="transmembrane region" description="Helical" evidence="2">
    <location>
        <begin position="172"/>
        <end position="190"/>
    </location>
</feature>
<comment type="caution">
    <text evidence="3">The sequence shown here is derived from an EMBL/GenBank/DDBJ whole genome shotgun (WGS) entry which is preliminary data.</text>
</comment>
<dbReference type="PANTHER" id="PTHR42032:SF1">
    <property type="entry name" value="YALI0E30679P"/>
    <property type="match status" value="1"/>
</dbReference>
<evidence type="ECO:0000256" key="2">
    <source>
        <dbReference type="SAM" id="Phobius"/>
    </source>
</evidence>
<feature type="region of interest" description="Disordered" evidence="1">
    <location>
        <begin position="455"/>
        <end position="490"/>
    </location>
</feature>
<accession>A0A9N9AZ85</accession>
<keyword evidence="2" id="KW-1133">Transmembrane helix</keyword>
<feature type="region of interest" description="Disordered" evidence="1">
    <location>
        <begin position="30"/>
        <end position="143"/>
    </location>
</feature>
<feature type="compositionally biased region" description="Polar residues" evidence="1">
    <location>
        <begin position="479"/>
        <end position="490"/>
    </location>
</feature>
<evidence type="ECO:0000313" key="4">
    <source>
        <dbReference type="Proteomes" id="UP000789342"/>
    </source>
</evidence>
<dbReference type="EMBL" id="CAJVPV010003258">
    <property type="protein sequence ID" value="CAG8547462.1"/>
    <property type="molecule type" value="Genomic_DNA"/>
</dbReference>
<dbReference type="AlphaFoldDB" id="A0A9N9AZ85"/>
<feature type="compositionally biased region" description="Basic and acidic residues" evidence="1">
    <location>
        <begin position="469"/>
        <end position="478"/>
    </location>
</feature>
<keyword evidence="4" id="KW-1185">Reference proteome</keyword>
<reference evidence="3" key="1">
    <citation type="submission" date="2021-06" db="EMBL/GenBank/DDBJ databases">
        <authorList>
            <person name="Kallberg Y."/>
            <person name="Tangrot J."/>
            <person name="Rosling A."/>
        </authorList>
    </citation>
    <scope>NUCLEOTIDE SEQUENCE</scope>
    <source>
        <strain evidence="3">CL551</strain>
    </source>
</reference>
<feature type="transmembrane region" description="Helical" evidence="2">
    <location>
        <begin position="196"/>
        <end position="217"/>
    </location>
</feature>
<feature type="compositionally biased region" description="Low complexity" evidence="1">
    <location>
        <begin position="32"/>
        <end position="44"/>
    </location>
</feature>
<gene>
    <name evidence="3" type="ORF">AMORRO_LOCUS5415</name>
</gene>
<feature type="transmembrane region" description="Helical" evidence="2">
    <location>
        <begin position="288"/>
        <end position="307"/>
    </location>
</feature>
<organism evidence="3 4">
    <name type="scientific">Acaulospora morrowiae</name>
    <dbReference type="NCBI Taxonomy" id="94023"/>
    <lineage>
        <taxon>Eukaryota</taxon>
        <taxon>Fungi</taxon>
        <taxon>Fungi incertae sedis</taxon>
        <taxon>Mucoromycota</taxon>
        <taxon>Glomeromycotina</taxon>
        <taxon>Glomeromycetes</taxon>
        <taxon>Diversisporales</taxon>
        <taxon>Acaulosporaceae</taxon>
        <taxon>Acaulospora</taxon>
    </lineage>
</organism>
<evidence type="ECO:0000256" key="1">
    <source>
        <dbReference type="SAM" id="MobiDB-lite"/>
    </source>
</evidence>
<feature type="compositionally biased region" description="Polar residues" evidence="1">
    <location>
        <begin position="87"/>
        <end position="137"/>
    </location>
</feature>
<protein>
    <submittedName>
        <fullName evidence="3">12039_t:CDS:1</fullName>
    </submittedName>
</protein>
<keyword evidence="2" id="KW-0472">Membrane</keyword>
<sequence>MTLTETTQALIETNEERRIQELIAASQKLLSQTTQPPTPTATATSGFNFRPESVGQDKQHLRPRKPKTKTSTENLKFGDASDISLPISRNTSTPSLVSMTSSPTPFNHGSAVGGNNNISSGPNLSTVGSPTPQSNATRGDKKFLKERSEREIPMGPPELMKDPTSDSFSSHAYSWPIIFAVVPPMGALVYGKSDVWSDFLLLLLIAFYLYNIIKVPWELYYAARSRRVMNDNIPEQTADPAQENQRNNAAKELRRQEAWALLLVVASPIIGGYALHCAKMYLTDYDKYISHFNIVLFVLAAGIRPLMHIAKLAKNRTLHLQEQVHYPSTEVELLKRRVQHLEYEFSQLRRGYATKRDVINIKDDFEPTISQLNKAVRRNEKKEQYLRSYSEERFTYLENKLREFDTFITYKLQEEQATSLSRNMMQAMFLPLNITFTVFGYAKYFLPRSLRGARQTPMLQPASNSDDDDKARLNDDTTHQQTNSGSLQKY</sequence>
<dbReference type="PANTHER" id="PTHR42032">
    <property type="entry name" value="YALI0E30679P"/>
    <property type="match status" value="1"/>
</dbReference>
<evidence type="ECO:0000313" key="3">
    <source>
        <dbReference type="EMBL" id="CAG8547462.1"/>
    </source>
</evidence>
<proteinExistence type="predicted"/>
<feature type="transmembrane region" description="Helical" evidence="2">
    <location>
        <begin position="258"/>
        <end position="276"/>
    </location>
</feature>
<dbReference type="OrthoDB" id="10263751at2759"/>
<keyword evidence="2" id="KW-0812">Transmembrane</keyword>
<name>A0A9N9AZ85_9GLOM</name>
<dbReference type="Proteomes" id="UP000789342">
    <property type="component" value="Unassembled WGS sequence"/>
</dbReference>